<dbReference type="InterPro" id="IPR009769">
    <property type="entry name" value="EDR2_C"/>
</dbReference>
<feature type="chain" id="PRO_5035586330" description="Protein ENHANCED DISEASE RESISTANCE 2 C-terminal domain-containing protein" evidence="2">
    <location>
        <begin position="24"/>
        <end position="408"/>
    </location>
</feature>
<dbReference type="AlphaFoldDB" id="A0A6V2FF25"/>
<feature type="compositionally biased region" description="Basic and acidic residues" evidence="1">
    <location>
        <begin position="182"/>
        <end position="195"/>
    </location>
</feature>
<evidence type="ECO:0000313" key="4">
    <source>
        <dbReference type="EMBL" id="CAE4608689.1"/>
    </source>
</evidence>
<feature type="signal peptide" evidence="2">
    <location>
        <begin position="1"/>
        <end position="23"/>
    </location>
</feature>
<reference evidence="5" key="1">
    <citation type="submission" date="2021-01" db="EMBL/GenBank/DDBJ databases">
        <authorList>
            <person name="Corre E."/>
            <person name="Pelletier E."/>
            <person name="Niang G."/>
            <person name="Scheremetjew M."/>
            <person name="Finn R."/>
            <person name="Kale V."/>
            <person name="Holt S."/>
            <person name="Cochrane G."/>
            <person name="Meng A."/>
            <person name="Brown T."/>
            <person name="Cohen L."/>
        </authorList>
    </citation>
    <scope>NUCLEOTIDE SEQUENCE</scope>
    <source>
        <strain evidence="5">GSO104</strain>
    </source>
</reference>
<dbReference type="Pfam" id="PF07059">
    <property type="entry name" value="EDR2_C"/>
    <property type="match status" value="1"/>
</dbReference>
<feature type="compositionally biased region" description="Basic and acidic residues" evidence="1">
    <location>
        <begin position="125"/>
        <end position="139"/>
    </location>
</feature>
<evidence type="ECO:0000313" key="5">
    <source>
        <dbReference type="EMBL" id="CAE4608693.1"/>
    </source>
</evidence>
<keyword evidence="2" id="KW-0732">Signal</keyword>
<protein>
    <recommendedName>
        <fullName evidence="3">Protein ENHANCED DISEASE RESISTANCE 2 C-terminal domain-containing protein</fullName>
    </recommendedName>
</protein>
<feature type="domain" description="Protein ENHANCED DISEASE RESISTANCE 2 C-terminal" evidence="3">
    <location>
        <begin position="354"/>
        <end position="402"/>
    </location>
</feature>
<evidence type="ECO:0000256" key="2">
    <source>
        <dbReference type="SAM" id="SignalP"/>
    </source>
</evidence>
<name>A0A6V2FF25_9STRA</name>
<dbReference type="EMBL" id="HBNS01019723">
    <property type="protein sequence ID" value="CAE4608693.1"/>
    <property type="molecule type" value="Transcribed_RNA"/>
</dbReference>
<evidence type="ECO:0000259" key="3">
    <source>
        <dbReference type="Pfam" id="PF07059"/>
    </source>
</evidence>
<feature type="region of interest" description="Disordered" evidence="1">
    <location>
        <begin position="100"/>
        <end position="139"/>
    </location>
</feature>
<sequence length="408" mass="46381">MECNTYAYYLSLFFLSLVPYLSHSHLEVNYAYTKSLGEKRQRIIDDVFNCILLRFPSDDLENPYVKKFIVLFEDFLLSDVIIEDEASKLSEFAKTLNERASKRGHKASKTSNRLENIKEDDDSDETTKEEEIKTSAKVEPKTTKLRDTIRILNEEQCNMKGKTFHLEEEEGDGDTVNNTTHHKAESSERQPHENQIKVVKKPTELYKKMKQLENPRNFAVLFAVSVVVLKMLSKIEIKINSETAALVTFLSFCIGMHAQDMLEELSYEIMVEEQSVSGGNKKTSTSENIDRAGLIKRAMSMTRSFSTSFVGNANMSVQLEKSMAELSKISEEGVESPMPLFPKGAKIGSVTNRWSIPDNTAFHVRGQNYLTDKKKIASGPFMFPARGVDLFLTDECPEDVGRYTFVAY</sequence>
<dbReference type="EMBL" id="HBNS01019721">
    <property type="protein sequence ID" value="CAE4608689.1"/>
    <property type="molecule type" value="Transcribed_RNA"/>
</dbReference>
<evidence type="ECO:0000256" key="1">
    <source>
        <dbReference type="SAM" id="MobiDB-lite"/>
    </source>
</evidence>
<organism evidence="5">
    <name type="scientific">Ditylum brightwellii</name>
    <dbReference type="NCBI Taxonomy" id="49249"/>
    <lineage>
        <taxon>Eukaryota</taxon>
        <taxon>Sar</taxon>
        <taxon>Stramenopiles</taxon>
        <taxon>Ochrophyta</taxon>
        <taxon>Bacillariophyta</taxon>
        <taxon>Mediophyceae</taxon>
        <taxon>Lithodesmiophycidae</taxon>
        <taxon>Lithodesmiales</taxon>
        <taxon>Lithodesmiaceae</taxon>
        <taxon>Ditylum</taxon>
    </lineage>
</organism>
<proteinExistence type="predicted"/>
<accession>A0A6V2FF25</accession>
<gene>
    <name evidence="4" type="ORF">DBRI00130_LOCUS15683</name>
    <name evidence="5" type="ORF">DBRI00130_LOCUS15685</name>
</gene>
<feature type="region of interest" description="Disordered" evidence="1">
    <location>
        <begin position="165"/>
        <end position="195"/>
    </location>
</feature>